<keyword evidence="2" id="KW-1185">Reference proteome</keyword>
<evidence type="ECO:0000313" key="1">
    <source>
        <dbReference type="EMBL" id="GJS93702.1"/>
    </source>
</evidence>
<dbReference type="EMBL" id="BQNB010011676">
    <property type="protein sequence ID" value="GJS93702.1"/>
    <property type="molecule type" value="Genomic_DNA"/>
</dbReference>
<evidence type="ECO:0000313" key="2">
    <source>
        <dbReference type="Proteomes" id="UP001151760"/>
    </source>
</evidence>
<organism evidence="1 2">
    <name type="scientific">Tanacetum coccineum</name>
    <dbReference type="NCBI Taxonomy" id="301880"/>
    <lineage>
        <taxon>Eukaryota</taxon>
        <taxon>Viridiplantae</taxon>
        <taxon>Streptophyta</taxon>
        <taxon>Embryophyta</taxon>
        <taxon>Tracheophyta</taxon>
        <taxon>Spermatophyta</taxon>
        <taxon>Magnoliopsida</taxon>
        <taxon>eudicotyledons</taxon>
        <taxon>Gunneridae</taxon>
        <taxon>Pentapetalae</taxon>
        <taxon>asterids</taxon>
        <taxon>campanulids</taxon>
        <taxon>Asterales</taxon>
        <taxon>Asteraceae</taxon>
        <taxon>Asteroideae</taxon>
        <taxon>Anthemideae</taxon>
        <taxon>Anthemidinae</taxon>
        <taxon>Tanacetum</taxon>
    </lineage>
</organism>
<reference evidence="1" key="1">
    <citation type="journal article" date="2022" name="Int. J. Mol. Sci.">
        <title>Draft Genome of Tanacetum Coccineum: Genomic Comparison of Closely Related Tanacetum-Family Plants.</title>
        <authorList>
            <person name="Yamashiro T."/>
            <person name="Shiraishi A."/>
            <person name="Nakayama K."/>
            <person name="Satake H."/>
        </authorList>
    </citation>
    <scope>NUCLEOTIDE SEQUENCE</scope>
</reference>
<dbReference type="Proteomes" id="UP001151760">
    <property type="component" value="Unassembled WGS sequence"/>
</dbReference>
<protein>
    <submittedName>
        <fullName evidence="1">Uncharacterized protein</fullName>
    </submittedName>
</protein>
<name>A0ABQ4ZXV5_9ASTR</name>
<gene>
    <name evidence="1" type="ORF">Tco_0800670</name>
</gene>
<reference evidence="1" key="2">
    <citation type="submission" date="2022-01" db="EMBL/GenBank/DDBJ databases">
        <authorList>
            <person name="Yamashiro T."/>
            <person name="Shiraishi A."/>
            <person name="Satake H."/>
            <person name="Nakayama K."/>
        </authorList>
    </citation>
    <scope>NUCLEOTIDE SEQUENCE</scope>
</reference>
<sequence length="120" mass="13697">MVSSLLWRRSKGELRVGSSKSFLHGRIGLNFKANLNIWWFQRSDEEDGGSLNDQRASSHRKEEIIGSLHMKVHFLNGWIGDGRGKTRNHINIIQITFFPVAVVNTPKWSPAEYRFGSVTS</sequence>
<accession>A0ABQ4ZXV5</accession>
<proteinExistence type="predicted"/>
<comment type="caution">
    <text evidence="1">The sequence shown here is derived from an EMBL/GenBank/DDBJ whole genome shotgun (WGS) entry which is preliminary data.</text>
</comment>